<evidence type="ECO:0000313" key="2">
    <source>
        <dbReference type="Proteomes" id="UP000199045"/>
    </source>
</evidence>
<dbReference type="PANTHER" id="PTHR40036:SF1">
    <property type="entry name" value="MACROCIN O-METHYLTRANSFERASE"/>
    <property type="match status" value="1"/>
</dbReference>
<dbReference type="SUPFAM" id="SSF53335">
    <property type="entry name" value="S-adenosyl-L-methionine-dependent methyltransferases"/>
    <property type="match status" value="1"/>
</dbReference>
<accession>A0A1G7HUQ1</accession>
<name>A0A1G7HUQ1_CHIFI</name>
<sequence length="209" mass="24740">MWILKNKKELIIKSPLKLTRDYSLRYELYDQVKNHYQLEQSKVSYLEFGVAAGFSFKWWLERNKNEQSFFAGFDTFEGLPEDWGMHFKKGSMSNAIPEISDKRGLFFKGLFQNTLPGFIERYSEQIKNAEIRIIHCDADLYSATIFVLSQLYPLLKKGDIILFDEFNVPMHEFKAFKEFTENFYIRLKPIAQVNTFYQVAFLVEEVNMA</sequence>
<organism evidence="1 2">
    <name type="scientific">Chitinophaga filiformis</name>
    <name type="common">Myxococcus filiformis</name>
    <name type="synonym">Flexibacter filiformis</name>
    <dbReference type="NCBI Taxonomy" id="104663"/>
    <lineage>
        <taxon>Bacteria</taxon>
        <taxon>Pseudomonadati</taxon>
        <taxon>Bacteroidota</taxon>
        <taxon>Chitinophagia</taxon>
        <taxon>Chitinophagales</taxon>
        <taxon>Chitinophagaceae</taxon>
        <taxon>Chitinophaga</taxon>
    </lineage>
</organism>
<dbReference type="InterPro" id="IPR029063">
    <property type="entry name" value="SAM-dependent_MTases_sf"/>
</dbReference>
<dbReference type="STRING" id="104663.SAMN04488121_101597"/>
<protein>
    <submittedName>
        <fullName evidence="1">Macrocin-O-methyltransferase (TylF)</fullName>
    </submittedName>
</protein>
<keyword evidence="1" id="KW-0808">Transferase</keyword>
<dbReference type="Gene3D" id="3.40.50.150">
    <property type="entry name" value="Vaccinia Virus protein VP39"/>
    <property type="match status" value="1"/>
</dbReference>
<dbReference type="GO" id="GO:0008168">
    <property type="term" value="F:methyltransferase activity"/>
    <property type="evidence" value="ECO:0007669"/>
    <property type="project" value="UniProtKB-KW"/>
</dbReference>
<dbReference type="AlphaFoldDB" id="A0A1G7HUQ1"/>
<dbReference type="Proteomes" id="UP000199045">
    <property type="component" value="Unassembled WGS sequence"/>
</dbReference>
<keyword evidence="1" id="KW-0489">Methyltransferase</keyword>
<dbReference type="EMBL" id="FNBN01000001">
    <property type="protein sequence ID" value="SDF03789.1"/>
    <property type="molecule type" value="Genomic_DNA"/>
</dbReference>
<dbReference type="InterPro" id="IPR008884">
    <property type="entry name" value="TylF_MeTrfase"/>
</dbReference>
<gene>
    <name evidence="1" type="ORF">SAMN04488121_101597</name>
</gene>
<evidence type="ECO:0000313" key="1">
    <source>
        <dbReference type="EMBL" id="SDF03789.1"/>
    </source>
</evidence>
<dbReference type="Pfam" id="PF13578">
    <property type="entry name" value="Methyltransf_24"/>
    <property type="match status" value="1"/>
</dbReference>
<reference evidence="1 2" key="1">
    <citation type="submission" date="2016-10" db="EMBL/GenBank/DDBJ databases">
        <authorList>
            <person name="de Groot N.N."/>
        </authorList>
    </citation>
    <scope>NUCLEOTIDE SEQUENCE [LARGE SCALE GENOMIC DNA]</scope>
    <source>
        <strain evidence="1 2">DSM 527</strain>
    </source>
</reference>
<dbReference type="PANTHER" id="PTHR40036">
    <property type="entry name" value="MACROCIN O-METHYLTRANSFERASE"/>
    <property type="match status" value="1"/>
</dbReference>
<proteinExistence type="predicted"/>
<dbReference type="GO" id="GO:0032259">
    <property type="term" value="P:methylation"/>
    <property type="evidence" value="ECO:0007669"/>
    <property type="project" value="UniProtKB-KW"/>
</dbReference>